<reference evidence="6 7" key="1">
    <citation type="journal article" date="2011" name="Science">
        <title>The Selaginella genome identifies genetic changes associated with the evolution of vascular plants.</title>
        <authorList>
            <person name="Banks J.A."/>
            <person name="Nishiyama T."/>
            <person name="Hasebe M."/>
            <person name="Bowman J.L."/>
            <person name="Gribskov M."/>
            <person name="dePamphilis C."/>
            <person name="Albert V.A."/>
            <person name="Aono N."/>
            <person name="Aoyama T."/>
            <person name="Ambrose B.A."/>
            <person name="Ashton N.W."/>
            <person name="Axtell M.J."/>
            <person name="Barker E."/>
            <person name="Barker M.S."/>
            <person name="Bennetzen J.L."/>
            <person name="Bonawitz N.D."/>
            <person name="Chapple C."/>
            <person name="Cheng C."/>
            <person name="Correa L.G."/>
            <person name="Dacre M."/>
            <person name="DeBarry J."/>
            <person name="Dreyer I."/>
            <person name="Elias M."/>
            <person name="Engstrom E.M."/>
            <person name="Estelle M."/>
            <person name="Feng L."/>
            <person name="Finet C."/>
            <person name="Floyd S.K."/>
            <person name="Frommer W.B."/>
            <person name="Fujita T."/>
            <person name="Gramzow L."/>
            <person name="Gutensohn M."/>
            <person name="Harholt J."/>
            <person name="Hattori M."/>
            <person name="Heyl A."/>
            <person name="Hirai T."/>
            <person name="Hiwatashi Y."/>
            <person name="Ishikawa M."/>
            <person name="Iwata M."/>
            <person name="Karol K.G."/>
            <person name="Koehler B."/>
            <person name="Kolukisaoglu U."/>
            <person name="Kubo M."/>
            <person name="Kurata T."/>
            <person name="Lalonde S."/>
            <person name="Li K."/>
            <person name="Li Y."/>
            <person name="Litt A."/>
            <person name="Lyons E."/>
            <person name="Manning G."/>
            <person name="Maruyama T."/>
            <person name="Michael T.P."/>
            <person name="Mikami K."/>
            <person name="Miyazaki S."/>
            <person name="Morinaga S."/>
            <person name="Murata T."/>
            <person name="Mueller-Roeber B."/>
            <person name="Nelson D.R."/>
            <person name="Obara M."/>
            <person name="Oguri Y."/>
            <person name="Olmstead R.G."/>
            <person name="Onodera N."/>
            <person name="Petersen B.L."/>
            <person name="Pils B."/>
            <person name="Prigge M."/>
            <person name="Rensing S.A."/>
            <person name="Riano-Pachon D.M."/>
            <person name="Roberts A.W."/>
            <person name="Sato Y."/>
            <person name="Scheller H.V."/>
            <person name="Schulz B."/>
            <person name="Schulz C."/>
            <person name="Shakirov E.V."/>
            <person name="Shibagaki N."/>
            <person name="Shinohara N."/>
            <person name="Shippen D.E."/>
            <person name="Soerensen I."/>
            <person name="Sotooka R."/>
            <person name="Sugimoto N."/>
            <person name="Sugita M."/>
            <person name="Sumikawa N."/>
            <person name="Tanurdzic M."/>
            <person name="Theissen G."/>
            <person name="Ulvskov P."/>
            <person name="Wakazuki S."/>
            <person name="Weng J.K."/>
            <person name="Willats W.W."/>
            <person name="Wipf D."/>
            <person name="Wolf P.G."/>
            <person name="Yang L."/>
            <person name="Zimmer A.D."/>
            <person name="Zhu Q."/>
            <person name="Mitros T."/>
            <person name="Hellsten U."/>
            <person name="Loque D."/>
            <person name="Otillar R."/>
            <person name="Salamov A."/>
            <person name="Schmutz J."/>
            <person name="Shapiro H."/>
            <person name="Lindquist E."/>
            <person name="Lucas S."/>
            <person name="Rokhsar D."/>
            <person name="Grigoriev I.V."/>
        </authorList>
    </citation>
    <scope>NUCLEOTIDE SEQUENCE [LARGE SCALE GENOMIC DNA]</scope>
</reference>
<proteinExistence type="predicted"/>
<dbReference type="GO" id="GO:0010119">
    <property type="term" value="P:regulation of stomatal movement"/>
    <property type="evidence" value="ECO:0007669"/>
    <property type="project" value="InterPro"/>
</dbReference>
<dbReference type="OMA" id="IQWYRVA"/>
<dbReference type="HOGENOM" id="CLU_026412_2_0_1"/>
<dbReference type="Gene3D" id="1.20.5.440">
    <property type="entry name" value="ATP synthase delta/epsilon subunit, C-terminal domain"/>
    <property type="match status" value="1"/>
</dbReference>
<protein>
    <recommendedName>
        <fullName evidence="8">Stomatal closure-related actin-binding protein PH domain-containing protein</fullName>
    </recommendedName>
</protein>
<dbReference type="PANTHER" id="PTHR31172:SF3">
    <property type="entry name" value="STOMATAL CLOSURE-RELATED ACTIN-BINDING PROTEIN 1"/>
    <property type="match status" value="1"/>
</dbReference>
<dbReference type="CDD" id="cd13232">
    <property type="entry name" value="Ig-PH_SCAB1"/>
    <property type="match status" value="1"/>
</dbReference>
<evidence type="ECO:0000259" key="3">
    <source>
        <dbReference type="Pfam" id="PF16711"/>
    </source>
</evidence>
<evidence type="ECO:0000313" key="6">
    <source>
        <dbReference type="EMBL" id="EFJ10373.1"/>
    </source>
</evidence>
<dbReference type="InterPro" id="IPR039640">
    <property type="entry name" value="SCAB"/>
</dbReference>
<dbReference type="STRING" id="88036.D8SYV7"/>
<dbReference type="GO" id="GO:0003779">
    <property type="term" value="F:actin binding"/>
    <property type="evidence" value="ECO:0000318"/>
    <property type="project" value="GO_Central"/>
</dbReference>
<dbReference type="Gene3D" id="2.30.29.140">
    <property type="match status" value="1"/>
</dbReference>
<dbReference type="KEGG" id="smo:SELMODRAFT_128387"/>
<dbReference type="Gene3D" id="2.60.40.2700">
    <property type="match status" value="1"/>
</dbReference>
<sequence length="470" mass="51976">MPLGVEADIKLVRSVFLALGSDEEDQPSPSRREILAKEAADLVAQQKRLSVRDLASKFERGQEAAHAAAAKLAEDSALMLERQELITKLRNVLDALGGRVAGRNRDDVEESVTLVEALGIQLVQREIEMSQEKIELRKMATLFKQASGEAKKMVEEARSVAQAEIEKAKASVLRVEAIYQLSRNSSRNFHCQELEAMRREVQEARRIKMLHEPSKVMDMDYKLQAIQQQFDVKSAEVLQLRKELDVAKHGANARVYRVDGTECLGSLLSLSPVDEQAPDLSSCKFQWHRISADGGKKELISGAVKSQYAPDPFDAGRILRVDITLPDGAKEFLSTTGPVDPAPGLGNYVEALAKKGGSEFNVVIVQQNGEYVEKQALHALEIGRLRMKLRKGLTTKIKEKYAAGMQLCGARGGGQAAPLAMFWLVKRGLTYMLGFESERERNAAIMLARRFAFDCNVMLAGPDDRSPIGT</sequence>
<keyword evidence="7" id="KW-1185">Reference proteome</keyword>
<evidence type="ECO:0000259" key="5">
    <source>
        <dbReference type="Pfam" id="PF17684"/>
    </source>
</evidence>
<dbReference type="Gramene" id="EFJ10373">
    <property type="protein sequence ID" value="EFJ10373"/>
    <property type="gene ID" value="SELMODRAFT_128387"/>
</dbReference>
<keyword evidence="1" id="KW-0175">Coiled coil</keyword>
<accession>D8SYV7</accession>
<evidence type="ECO:0000256" key="1">
    <source>
        <dbReference type="SAM" id="Coils"/>
    </source>
</evidence>
<dbReference type="InterPro" id="IPR041144">
    <property type="entry name" value="SCAB-PH"/>
</dbReference>
<dbReference type="InParanoid" id="D8SYV7"/>
<evidence type="ECO:0000259" key="2">
    <source>
        <dbReference type="Pfam" id="PF16709"/>
    </source>
</evidence>
<name>D8SYV7_SELML</name>
<feature type="domain" description="Stomatal closure-related actin-binding protein Ig" evidence="2">
    <location>
        <begin position="256"/>
        <end position="354"/>
    </location>
</feature>
<evidence type="ECO:0008006" key="8">
    <source>
        <dbReference type="Google" id="ProtNLM"/>
    </source>
</evidence>
<dbReference type="Pfam" id="PF16712">
    <property type="entry name" value="SCAB_CC"/>
    <property type="match status" value="1"/>
</dbReference>
<dbReference type="InterPro" id="IPR032012">
    <property type="entry name" value="SCAB-ABD"/>
</dbReference>
<feature type="coiled-coil region" evidence="1">
    <location>
        <begin position="151"/>
        <end position="243"/>
    </location>
</feature>
<dbReference type="Pfam" id="PF16711">
    <property type="entry name" value="SCAB-ABD"/>
    <property type="match status" value="1"/>
</dbReference>
<feature type="domain" description="Stomatal closure-related actin-binding protein actin-binding" evidence="3">
    <location>
        <begin position="32"/>
        <end position="76"/>
    </location>
</feature>
<organism evidence="7">
    <name type="scientific">Selaginella moellendorffii</name>
    <name type="common">Spikemoss</name>
    <dbReference type="NCBI Taxonomy" id="88036"/>
    <lineage>
        <taxon>Eukaryota</taxon>
        <taxon>Viridiplantae</taxon>
        <taxon>Streptophyta</taxon>
        <taxon>Embryophyta</taxon>
        <taxon>Tracheophyta</taxon>
        <taxon>Lycopodiopsida</taxon>
        <taxon>Selaginellales</taxon>
        <taxon>Selaginellaceae</taxon>
        <taxon>Selaginella</taxon>
    </lineage>
</organism>
<feature type="domain" description="Stomatal closure-related actin-binding protein coiled-coil" evidence="4">
    <location>
        <begin position="78"/>
        <end position="244"/>
    </location>
</feature>
<dbReference type="InterPro" id="IPR032009">
    <property type="entry name" value="SCAB_CC"/>
</dbReference>
<dbReference type="Pfam" id="PF17684">
    <property type="entry name" value="SCAB-PH"/>
    <property type="match status" value="1"/>
</dbReference>
<evidence type="ECO:0000313" key="7">
    <source>
        <dbReference type="Proteomes" id="UP000001514"/>
    </source>
</evidence>
<dbReference type="Pfam" id="PF16709">
    <property type="entry name" value="SCAB-Ig"/>
    <property type="match status" value="1"/>
</dbReference>
<dbReference type="CDD" id="cd11675">
    <property type="entry name" value="SCAB1_middle"/>
    <property type="match status" value="1"/>
</dbReference>
<dbReference type="Proteomes" id="UP000001514">
    <property type="component" value="Unassembled WGS sequence"/>
</dbReference>
<gene>
    <name evidence="6" type="ORF">SELMODRAFT_128387</name>
</gene>
<dbReference type="EMBL" id="GL377654">
    <property type="protein sequence ID" value="EFJ10373.1"/>
    <property type="molecule type" value="Genomic_DNA"/>
</dbReference>
<feature type="domain" description="Stomatal closure-related actin-binding protein PH" evidence="5">
    <location>
        <begin position="358"/>
        <end position="464"/>
    </location>
</feature>
<dbReference type="AlphaFoldDB" id="D8SYV7"/>
<dbReference type="InterPro" id="IPR032015">
    <property type="entry name" value="SCAB-Ig"/>
</dbReference>
<dbReference type="PANTHER" id="PTHR31172">
    <property type="entry name" value="STOMATAL CLOSURE-RELATED ACTIN-BINDING PROTEIN 1"/>
    <property type="match status" value="1"/>
</dbReference>
<evidence type="ECO:0000259" key="4">
    <source>
        <dbReference type="Pfam" id="PF16712"/>
    </source>
</evidence>
<dbReference type="FunCoup" id="D8SYV7">
    <property type="interactions" value="1604"/>
</dbReference>
<dbReference type="GO" id="GO:0007015">
    <property type="term" value="P:actin filament organization"/>
    <property type="evidence" value="ECO:0007669"/>
    <property type="project" value="InterPro"/>
</dbReference>
<dbReference type="eggNOG" id="ENOG502QQJ6">
    <property type="taxonomic scope" value="Eukaryota"/>
</dbReference>